<evidence type="ECO:0000256" key="6">
    <source>
        <dbReference type="ARBA" id="ARBA00024378"/>
    </source>
</evidence>
<accession>A0A1D1XIU6</accession>
<gene>
    <name evidence="8" type="primary">IQD1_30</name>
    <name evidence="8" type="ORF">g.60147</name>
</gene>
<dbReference type="GO" id="GO:0005516">
    <property type="term" value="F:calmodulin binding"/>
    <property type="evidence" value="ECO:0007669"/>
    <property type="project" value="UniProtKB-KW"/>
</dbReference>
<evidence type="ECO:0000256" key="1">
    <source>
        <dbReference type="ARBA" id="ARBA00004496"/>
    </source>
</evidence>
<evidence type="ECO:0000256" key="7">
    <source>
        <dbReference type="SAM" id="MobiDB-lite"/>
    </source>
</evidence>
<sequence>MGGSGKWIKALIGMKKSEKDDQEKMGSGGSGGGKVRKWNKLWRSLSGEHGFGWKGFKGSHKSASEASDTSSVADAFTAAVATVVRAPPKDFMMVRQEWAAIRIQTAFRGFLARRALRALKGVVRLQAIVRGRQVRKQAAVTLRCMQALVRVQARVRAHRVRMSTEGQAVQKLLEMHRNKVDVLKDAEDGWCDSQGTLEEIRTKLQMREEGAMKRERAIAYSLSQQQWRLNSKSNPSVISLKNHAVDKSSWRWSWLERWMAAKPWESRLMEQQVRSIASDAQNSKKCEEYFGSSCTKPSRRCEDDHGERSRFLEPGSVNIKKNNVTARISTKPPSAVFSARCGIRSTSPSSEFRYDESSASSSSISASTPISGTTLVASASERTEESNTGRPNYMSLTESIRAKQKSSNIHRSNMSKQSSGDFQVYRKMPSGSMDSRSCASSDLKVPSSKLSHAVTRHDKNLLRDLEKENCYYGAERPPSVY</sequence>
<evidence type="ECO:0000313" key="8">
    <source>
        <dbReference type="EMBL" id="JAT42303.1"/>
    </source>
</evidence>
<evidence type="ECO:0000256" key="3">
    <source>
        <dbReference type="ARBA" id="ARBA00022737"/>
    </source>
</evidence>
<dbReference type="AlphaFoldDB" id="A0A1D1XIU6"/>
<reference evidence="8" key="1">
    <citation type="submission" date="2015-07" db="EMBL/GenBank/DDBJ databases">
        <title>Transcriptome Assembly of Anthurium amnicola.</title>
        <authorList>
            <person name="Suzuki J."/>
        </authorList>
    </citation>
    <scope>NUCLEOTIDE SEQUENCE</scope>
</reference>
<evidence type="ECO:0000256" key="5">
    <source>
        <dbReference type="ARBA" id="ARBA00024341"/>
    </source>
</evidence>
<proteinExistence type="inferred from homology"/>
<feature type="region of interest" description="Disordered" evidence="7">
    <location>
        <begin position="346"/>
        <end position="371"/>
    </location>
</feature>
<dbReference type="GO" id="GO:0005737">
    <property type="term" value="C:cytoplasm"/>
    <property type="evidence" value="ECO:0007669"/>
    <property type="project" value="UniProtKB-SubCell"/>
</dbReference>
<feature type="region of interest" description="Disordered" evidence="7">
    <location>
        <begin position="402"/>
        <end position="454"/>
    </location>
</feature>
<dbReference type="SMART" id="SM00015">
    <property type="entry name" value="IQ"/>
    <property type="match status" value="2"/>
</dbReference>
<dbReference type="InterPro" id="IPR000048">
    <property type="entry name" value="IQ_motif_EF-hand-BS"/>
</dbReference>
<feature type="compositionally biased region" description="Low complexity" evidence="7">
    <location>
        <begin position="357"/>
        <end position="371"/>
    </location>
</feature>
<keyword evidence="3" id="KW-0677">Repeat</keyword>
<dbReference type="PANTHER" id="PTHR32295:SF95">
    <property type="entry name" value="PROTEIN IQ-DOMAIN 6"/>
    <property type="match status" value="1"/>
</dbReference>
<evidence type="ECO:0000256" key="4">
    <source>
        <dbReference type="ARBA" id="ARBA00022860"/>
    </source>
</evidence>
<comment type="subcellular location">
    <subcellularLocation>
        <location evidence="1">Cytoplasm</location>
    </subcellularLocation>
</comment>
<dbReference type="PANTHER" id="PTHR32295">
    <property type="entry name" value="IQ-DOMAIN 5-RELATED"/>
    <property type="match status" value="1"/>
</dbReference>
<feature type="compositionally biased region" description="Polar residues" evidence="7">
    <location>
        <begin position="405"/>
        <end position="421"/>
    </location>
</feature>
<keyword evidence="4" id="KW-0112">Calmodulin-binding</keyword>
<dbReference type="Pfam" id="PF00612">
    <property type="entry name" value="IQ"/>
    <property type="match status" value="1"/>
</dbReference>
<dbReference type="CDD" id="cd23767">
    <property type="entry name" value="IQCD"/>
    <property type="match status" value="1"/>
</dbReference>
<dbReference type="EMBL" id="GDJX01025633">
    <property type="protein sequence ID" value="JAT42303.1"/>
    <property type="molecule type" value="Transcribed_RNA"/>
</dbReference>
<dbReference type="PROSITE" id="PS50096">
    <property type="entry name" value="IQ"/>
    <property type="match status" value="3"/>
</dbReference>
<keyword evidence="2" id="KW-0963">Cytoplasm</keyword>
<organism evidence="8">
    <name type="scientific">Anthurium amnicola</name>
    <dbReference type="NCBI Taxonomy" id="1678845"/>
    <lineage>
        <taxon>Eukaryota</taxon>
        <taxon>Viridiplantae</taxon>
        <taxon>Streptophyta</taxon>
        <taxon>Embryophyta</taxon>
        <taxon>Tracheophyta</taxon>
        <taxon>Spermatophyta</taxon>
        <taxon>Magnoliopsida</taxon>
        <taxon>Liliopsida</taxon>
        <taxon>Araceae</taxon>
        <taxon>Pothoideae</taxon>
        <taxon>Potheae</taxon>
        <taxon>Anthurium</taxon>
    </lineage>
</organism>
<protein>
    <submittedName>
        <fullName evidence="8">Protein IQ-DOMAIN 1</fullName>
    </submittedName>
</protein>
<comment type="similarity">
    <text evidence="5">Belongs to the IQD family.</text>
</comment>
<evidence type="ECO:0000256" key="2">
    <source>
        <dbReference type="ARBA" id="ARBA00022490"/>
    </source>
</evidence>
<comment type="subunit">
    <text evidence="6">Binds to multiple calmodulin (CaM) in the presence of Ca(2+) and CaM-like proteins.</text>
</comment>
<feature type="region of interest" description="Disordered" evidence="7">
    <location>
        <begin position="376"/>
        <end position="395"/>
    </location>
</feature>
<name>A0A1D1XIU6_9ARAE</name>
<dbReference type="FunFam" id="1.20.5.190:FF:000062">
    <property type="entry name" value="IQ-domain 11"/>
    <property type="match status" value="1"/>
</dbReference>